<dbReference type="AlphaFoldDB" id="A0A5N5W6G7"/>
<dbReference type="Gene3D" id="1.10.1200.10">
    <property type="entry name" value="ACP-like"/>
    <property type="match status" value="1"/>
</dbReference>
<name>A0A5N5W6G7_STRMB</name>
<dbReference type="InterPro" id="IPR036736">
    <property type="entry name" value="ACP-like_sf"/>
</dbReference>
<dbReference type="EMBL" id="VOKX01000040">
    <property type="protein sequence ID" value="KAB7841620.1"/>
    <property type="molecule type" value="Genomic_DNA"/>
</dbReference>
<dbReference type="InterPro" id="IPR009081">
    <property type="entry name" value="PP-bd_ACP"/>
</dbReference>
<organism evidence="2 3">
    <name type="scientific">Streptomyces mobaraensis</name>
    <name type="common">Streptoverticillium mobaraense</name>
    <dbReference type="NCBI Taxonomy" id="35621"/>
    <lineage>
        <taxon>Bacteria</taxon>
        <taxon>Bacillati</taxon>
        <taxon>Actinomycetota</taxon>
        <taxon>Actinomycetes</taxon>
        <taxon>Kitasatosporales</taxon>
        <taxon>Streptomycetaceae</taxon>
        <taxon>Streptomyces</taxon>
    </lineage>
</organism>
<comment type="caution">
    <text evidence="2">The sequence shown here is derived from an EMBL/GenBank/DDBJ whole genome shotgun (WGS) entry which is preliminary data.</text>
</comment>
<dbReference type="SUPFAM" id="SSF47336">
    <property type="entry name" value="ACP-like"/>
    <property type="match status" value="1"/>
</dbReference>
<dbReference type="PROSITE" id="PS50075">
    <property type="entry name" value="CARRIER"/>
    <property type="match status" value="1"/>
</dbReference>
<keyword evidence="3" id="KW-1185">Reference proteome</keyword>
<feature type="domain" description="Carrier" evidence="1">
    <location>
        <begin position="11"/>
        <end position="93"/>
    </location>
</feature>
<reference evidence="2 3" key="1">
    <citation type="journal article" date="2019" name="Microb. Cell Fact.">
        <title>Exploring novel herbicidin analogues by transcriptional regulator overexpression and MS/MS molecular networking.</title>
        <authorList>
            <person name="Shi Y."/>
            <person name="Gu R."/>
            <person name="Li Y."/>
            <person name="Wang X."/>
            <person name="Ren W."/>
            <person name="Li X."/>
            <person name="Wang L."/>
            <person name="Xie Y."/>
            <person name="Hong B."/>
        </authorList>
    </citation>
    <scope>NUCLEOTIDE SEQUENCE [LARGE SCALE GENOMIC DNA]</scope>
    <source>
        <strain evidence="2 3">US-43</strain>
    </source>
</reference>
<accession>A0A5N5W6G7</accession>
<proteinExistence type="predicted"/>
<evidence type="ECO:0000259" key="1">
    <source>
        <dbReference type="PROSITE" id="PS50075"/>
    </source>
</evidence>
<dbReference type="OrthoDB" id="4216798at2"/>
<evidence type="ECO:0000313" key="3">
    <source>
        <dbReference type="Proteomes" id="UP000327000"/>
    </source>
</evidence>
<gene>
    <name evidence="2" type="ORF">FRZ00_20150</name>
</gene>
<dbReference type="Proteomes" id="UP000327000">
    <property type="component" value="Unassembled WGS sequence"/>
</dbReference>
<protein>
    <submittedName>
        <fullName evidence="2">Acyl carrier protein</fullName>
    </submittedName>
</protein>
<sequence>MTGPTDGNGATPRLPDREDAMRLVTTVLAERPHLPDRLDESTTLDEIGMDSLDLIVVFSRFEDAWGVPYSEEETDWTVFDNLGHLADTLVARARAAVREPR</sequence>
<dbReference type="Pfam" id="PF00550">
    <property type="entry name" value="PP-binding"/>
    <property type="match status" value="1"/>
</dbReference>
<evidence type="ECO:0000313" key="2">
    <source>
        <dbReference type="EMBL" id="KAB7841620.1"/>
    </source>
</evidence>
<dbReference type="RefSeq" id="WP_152264431.1">
    <property type="nucleotide sequence ID" value="NZ_JBFADJ010000027.1"/>
</dbReference>